<keyword evidence="4" id="KW-0808">Transferase</keyword>
<dbReference type="Pfam" id="PF13847">
    <property type="entry name" value="Methyltransf_31"/>
    <property type="match status" value="1"/>
</dbReference>
<evidence type="ECO:0000256" key="2">
    <source>
        <dbReference type="ARBA" id="ARBA00022573"/>
    </source>
</evidence>
<comment type="caution">
    <text evidence="7">The sequence shown here is derived from an EMBL/GenBank/DDBJ whole genome shotgun (WGS) entry which is preliminary data.</text>
</comment>
<evidence type="ECO:0000313" key="8">
    <source>
        <dbReference type="Proteomes" id="UP001165422"/>
    </source>
</evidence>
<accession>A0ABS8N5K1</accession>
<dbReference type="InterPro" id="IPR025714">
    <property type="entry name" value="Methyltranfer_dom"/>
</dbReference>
<dbReference type="RefSeq" id="WP_229981440.1">
    <property type="nucleotide sequence ID" value="NZ_JAJJPB010000010.1"/>
</dbReference>
<dbReference type="InterPro" id="IPR029063">
    <property type="entry name" value="SAM-dependent_MTases_sf"/>
</dbReference>
<evidence type="ECO:0000256" key="3">
    <source>
        <dbReference type="ARBA" id="ARBA00022603"/>
    </source>
</evidence>
<evidence type="ECO:0000256" key="4">
    <source>
        <dbReference type="ARBA" id="ARBA00022679"/>
    </source>
</evidence>
<gene>
    <name evidence="7" type="primary">cbiT</name>
    <name evidence="7" type="ORF">LN736_09440</name>
</gene>
<keyword evidence="8" id="KW-1185">Reference proteome</keyword>
<reference evidence="7" key="1">
    <citation type="submission" date="2021-11" db="EMBL/GenBank/DDBJ databases">
        <authorList>
            <person name="Qingchun L."/>
            <person name="Dong Z."/>
            <person name="Zongwei Q."/>
            <person name="Jia Z."/>
            <person name="Duotao L."/>
        </authorList>
    </citation>
    <scope>NUCLEOTIDE SEQUENCE</scope>
    <source>
        <strain evidence="7">WLY-B-L2</strain>
    </source>
</reference>
<evidence type="ECO:0000313" key="7">
    <source>
        <dbReference type="EMBL" id="MCC9295077.1"/>
    </source>
</evidence>
<proteinExistence type="predicted"/>
<dbReference type="EMBL" id="JAJJPB010000010">
    <property type="protein sequence ID" value="MCC9295077.1"/>
    <property type="molecule type" value="Genomic_DNA"/>
</dbReference>
<sequence>MIHIKDNEFIRGNCPMTKEEIRILSISKLGIKEDSRVLDIGAGTGSVSIQLAKICSKGEIFAVEKNEEAIHLIEQNRKKFDVHNLTIIKGEALEVEEDISPGFDAVFIGGSGGNIEDIIKKYSLKLKTQANMVLNFITLDNLYRALNTLKDMKYQVECIQVSINKTRGKSYMMTSNNSIFIVTAIKP</sequence>
<keyword evidence="5" id="KW-0949">S-adenosyl-L-methionine</keyword>
<protein>
    <submittedName>
        <fullName evidence="7">Precorrin-6Y C5,15-methyltransferase (Decarboxylating) subunit CbiT</fullName>
    </submittedName>
</protein>
<dbReference type="SUPFAM" id="SSF53335">
    <property type="entry name" value="S-adenosyl-L-methionine-dependent methyltransferases"/>
    <property type="match status" value="1"/>
</dbReference>
<organism evidence="7 8">
    <name type="scientific">Clostridium aromativorans</name>
    <dbReference type="NCBI Taxonomy" id="2836848"/>
    <lineage>
        <taxon>Bacteria</taxon>
        <taxon>Bacillati</taxon>
        <taxon>Bacillota</taxon>
        <taxon>Clostridia</taxon>
        <taxon>Eubacteriales</taxon>
        <taxon>Clostridiaceae</taxon>
        <taxon>Clostridium</taxon>
    </lineage>
</organism>
<dbReference type="PANTHER" id="PTHR43182">
    <property type="entry name" value="COBALT-PRECORRIN-6B C(15)-METHYLTRANSFERASE (DECARBOXYLATING)"/>
    <property type="match status" value="1"/>
</dbReference>
<dbReference type="InterPro" id="IPR050714">
    <property type="entry name" value="Cobalamin_biosynth_MTase"/>
</dbReference>
<dbReference type="NCBIfam" id="TIGR02469">
    <property type="entry name" value="CbiT"/>
    <property type="match status" value="1"/>
</dbReference>
<dbReference type="PANTHER" id="PTHR43182:SF1">
    <property type="entry name" value="COBALT-PRECORRIN-7 C(5)-METHYLTRANSFERASE"/>
    <property type="match status" value="1"/>
</dbReference>
<evidence type="ECO:0000256" key="5">
    <source>
        <dbReference type="ARBA" id="ARBA00022691"/>
    </source>
</evidence>
<dbReference type="Proteomes" id="UP001165422">
    <property type="component" value="Unassembled WGS sequence"/>
</dbReference>
<comment type="pathway">
    <text evidence="1">Cofactor biosynthesis; adenosylcobalamin biosynthesis.</text>
</comment>
<feature type="domain" description="Methyltransferase" evidence="6">
    <location>
        <begin position="32"/>
        <end position="109"/>
    </location>
</feature>
<dbReference type="InterPro" id="IPR014008">
    <property type="entry name" value="Cbl_synth_MTase_CbiT"/>
</dbReference>
<evidence type="ECO:0000259" key="6">
    <source>
        <dbReference type="Pfam" id="PF13847"/>
    </source>
</evidence>
<dbReference type="CDD" id="cd02440">
    <property type="entry name" value="AdoMet_MTases"/>
    <property type="match status" value="1"/>
</dbReference>
<evidence type="ECO:0000256" key="1">
    <source>
        <dbReference type="ARBA" id="ARBA00004953"/>
    </source>
</evidence>
<name>A0ABS8N5K1_9CLOT</name>
<dbReference type="Gene3D" id="3.40.50.150">
    <property type="entry name" value="Vaccinia Virus protein VP39"/>
    <property type="match status" value="1"/>
</dbReference>
<keyword evidence="3" id="KW-0489">Methyltransferase</keyword>
<keyword evidence="2" id="KW-0169">Cobalamin biosynthesis</keyword>